<dbReference type="GO" id="GO:0033316">
    <property type="term" value="P:meiotic spindle assembly checkpoint signaling"/>
    <property type="evidence" value="ECO:0007669"/>
    <property type="project" value="TreeGrafter"/>
</dbReference>
<dbReference type="GO" id="GO:0034501">
    <property type="term" value="P:protein localization to kinetochore"/>
    <property type="evidence" value="ECO:0007669"/>
    <property type="project" value="TreeGrafter"/>
</dbReference>
<evidence type="ECO:0000256" key="6">
    <source>
        <dbReference type="PROSITE-ProRule" id="PRU10141"/>
    </source>
</evidence>
<evidence type="ECO:0000256" key="3">
    <source>
        <dbReference type="ARBA" id="ARBA00022741"/>
    </source>
</evidence>
<evidence type="ECO:0000313" key="8">
    <source>
        <dbReference type="EMBL" id="KAK7872745.1"/>
    </source>
</evidence>
<dbReference type="GO" id="GO:0004674">
    <property type="term" value="F:protein serine/threonine kinase activity"/>
    <property type="evidence" value="ECO:0007669"/>
    <property type="project" value="UniProtKB-KW"/>
</dbReference>
<dbReference type="InterPro" id="IPR011009">
    <property type="entry name" value="Kinase-like_dom_sf"/>
</dbReference>
<evidence type="ECO:0000256" key="1">
    <source>
        <dbReference type="ARBA" id="ARBA00022527"/>
    </source>
</evidence>
<dbReference type="InterPro" id="IPR017441">
    <property type="entry name" value="Protein_kinase_ATP_BS"/>
</dbReference>
<sequence>MTVCNLKARNMECSTVDCADYTDESDPFTFPQVKPLYSKLLNRANRSKRRPLLRPFQFIEESQADVPVQTKDRAEGQECEDDSFSINSLSGDLKQHVSIESRPQSGHRNSVNESSHFNVMTPIPIKLQAYSSVQRSVLVKRVLKTPGSKSNENSSSKDLKLLQCPVDVETLPKVTEDKLSVGNRSNRGGRVLKDILNYDLSGEKFVDAMKTVNDSKGINTEKKDVFIMPSIAYRKETGVPEFSRKSPKAFTRMTPGIEMDKNRRNNAMKLQYRNGDVEYPEKPKQVISRETENEKQEMINHNPSIFNRTQPSVLSINNVQYTILSKLGQGGSSQVYQVLDSKTSSLLAVKCVNLVDADEATAMGYLKEIEMLSKLQSSNRVIKLLDHQYLKQQQVLYVVMEKGDTDLSTLLKLMTKSGDVSLPMIIYYWTEMLHAVKQIHDHGIVHADLKPANFLLVCGRLKLIDFGIASAIQTDATSVIKSTMHGTCNYMSPEAIQDPGDSSRTKVGYKSDVWSLGCILYNLLYRKTPFQHITNNIKKLQIIATPSHRIEFPPVDKCPPPLMDALKCCLAYDAKKRPSVAQLLAIDYIWPTSY</sequence>
<keyword evidence="9" id="KW-1185">Reference proteome</keyword>
<dbReference type="CDD" id="cd14131">
    <property type="entry name" value="PKc_Mps1"/>
    <property type="match status" value="1"/>
</dbReference>
<name>A0AAN9ZGI9_9ORTH</name>
<dbReference type="InterPro" id="IPR000719">
    <property type="entry name" value="Prot_kinase_dom"/>
</dbReference>
<dbReference type="GO" id="GO:0007094">
    <property type="term" value="P:mitotic spindle assembly checkpoint signaling"/>
    <property type="evidence" value="ECO:0007669"/>
    <property type="project" value="TreeGrafter"/>
</dbReference>
<keyword evidence="5 6" id="KW-0067">ATP-binding</keyword>
<dbReference type="PROSITE" id="PS00108">
    <property type="entry name" value="PROTEIN_KINASE_ST"/>
    <property type="match status" value="1"/>
</dbReference>
<dbReference type="GO" id="GO:0098813">
    <property type="term" value="P:nuclear chromosome segregation"/>
    <property type="evidence" value="ECO:0007669"/>
    <property type="project" value="UniProtKB-ARBA"/>
</dbReference>
<keyword evidence="3 6" id="KW-0547">Nucleotide-binding</keyword>
<dbReference type="InterPro" id="IPR008271">
    <property type="entry name" value="Ser/Thr_kinase_AS"/>
</dbReference>
<feature type="binding site" evidence="6">
    <location>
        <position position="350"/>
    </location>
    <ligand>
        <name>ATP</name>
        <dbReference type="ChEBI" id="CHEBI:30616"/>
    </ligand>
</feature>
<dbReference type="Gene3D" id="1.10.510.10">
    <property type="entry name" value="Transferase(Phosphotransferase) domain 1"/>
    <property type="match status" value="1"/>
</dbReference>
<evidence type="ECO:0000313" key="9">
    <source>
        <dbReference type="Proteomes" id="UP001378592"/>
    </source>
</evidence>
<accession>A0AAN9ZGI9</accession>
<dbReference type="SUPFAM" id="SSF56112">
    <property type="entry name" value="Protein kinase-like (PK-like)"/>
    <property type="match status" value="1"/>
</dbReference>
<dbReference type="InterPro" id="IPR027084">
    <property type="entry name" value="Mps1_cat"/>
</dbReference>
<dbReference type="PANTHER" id="PTHR22974:SF21">
    <property type="entry name" value="DUAL SPECIFICITY PROTEIN KINASE TTK"/>
    <property type="match status" value="1"/>
</dbReference>
<dbReference type="GO" id="GO:0005634">
    <property type="term" value="C:nucleus"/>
    <property type="evidence" value="ECO:0007669"/>
    <property type="project" value="TreeGrafter"/>
</dbReference>
<dbReference type="FunFam" id="3.30.200.20:FF:000131">
    <property type="entry name" value="Dual specificity protein kinase TTK"/>
    <property type="match status" value="1"/>
</dbReference>
<evidence type="ECO:0000256" key="5">
    <source>
        <dbReference type="ARBA" id="ARBA00022840"/>
    </source>
</evidence>
<organism evidence="8 9">
    <name type="scientific">Gryllus longicercus</name>
    <dbReference type="NCBI Taxonomy" id="2509291"/>
    <lineage>
        <taxon>Eukaryota</taxon>
        <taxon>Metazoa</taxon>
        <taxon>Ecdysozoa</taxon>
        <taxon>Arthropoda</taxon>
        <taxon>Hexapoda</taxon>
        <taxon>Insecta</taxon>
        <taxon>Pterygota</taxon>
        <taxon>Neoptera</taxon>
        <taxon>Polyneoptera</taxon>
        <taxon>Orthoptera</taxon>
        <taxon>Ensifera</taxon>
        <taxon>Gryllidea</taxon>
        <taxon>Grylloidea</taxon>
        <taxon>Gryllidae</taxon>
        <taxon>Gryllinae</taxon>
        <taxon>Gryllus</taxon>
    </lineage>
</organism>
<dbReference type="PROSITE" id="PS50011">
    <property type="entry name" value="PROTEIN_KINASE_DOM"/>
    <property type="match status" value="1"/>
</dbReference>
<dbReference type="SMART" id="SM00220">
    <property type="entry name" value="S_TKc"/>
    <property type="match status" value="1"/>
</dbReference>
<proteinExistence type="predicted"/>
<dbReference type="Gene3D" id="3.30.200.20">
    <property type="entry name" value="Phosphorylase Kinase, domain 1"/>
    <property type="match status" value="1"/>
</dbReference>
<keyword evidence="1" id="KW-0723">Serine/threonine-protein kinase</keyword>
<dbReference type="PANTHER" id="PTHR22974">
    <property type="entry name" value="MIXED LINEAGE PROTEIN KINASE"/>
    <property type="match status" value="1"/>
</dbReference>
<keyword evidence="2" id="KW-0808">Transferase</keyword>
<dbReference type="AlphaFoldDB" id="A0AAN9ZGI9"/>
<feature type="domain" description="Protein kinase" evidence="7">
    <location>
        <begin position="321"/>
        <end position="589"/>
    </location>
</feature>
<protein>
    <recommendedName>
        <fullName evidence="7">Protein kinase domain-containing protein</fullName>
    </recommendedName>
</protein>
<gene>
    <name evidence="8" type="ORF">R5R35_011878</name>
</gene>
<dbReference type="Pfam" id="PF00069">
    <property type="entry name" value="Pkinase"/>
    <property type="match status" value="1"/>
</dbReference>
<dbReference type="GO" id="GO:0005524">
    <property type="term" value="F:ATP binding"/>
    <property type="evidence" value="ECO:0007669"/>
    <property type="project" value="UniProtKB-UniRule"/>
</dbReference>
<evidence type="ECO:0000256" key="2">
    <source>
        <dbReference type="ARBA" id="ARBA00022679"/>
    </source>
</evidence>
<keyword evidence="4" id="KW-0418">Kinase</keyword>
<evidence type="ECO:0000256" key="4">
    <source>
        <dbReference type="ARBA" id="ARBA00022777"/>
    </source>
</evidence>
<dbReference type="GO" id="GO:0000776">
    <property type="term" value="C:kinetochore"/>
    <property type="evidence" value="ECO:0007669"/>
    <property type="project" value="TreeGrafter"/>
</dbReference>
<comment type="caution">
    <text evidence="8">The sequence shown here is derived from an EMBL/GenBank/DDBJ whole genome shotgun (WGS) entry which is preliminary data.</text>
</comment>
<evidence type="ECO:0000259" key="7">
    <source>
        <dbReference type="PROSITE" id="PS50011"/>
    </source>
</evidence>
<dbReference type="EMBL" id="JAZDUA010000020">
    <property type="protein sequence ID" value="KAK7872745.1"/>
    <property type="molecule type" value="Genomic_DNA"/>
</dbReference>
<dbReference type="GO" id="GO:0004712">
    <property type="term" value="F:protein serine/threonine/tyrosine kinase activity"/>
    <property type="evidence" value="ECO:0007669"/>
    <property type="project" value="TreeGrafter"/>
</dbReference>
<reference evidence="8 9" key="1">
    <citation type="submission" date="2024-03" db="EMBL/GenBank/DDBJ databases">
        <title>The genome assembly and annotation of the cricket Gryllus longicercus Weissman &amp; Gray.</title>
        <authorList>
            <person name="Szrajer S."/>
            <person name="Gray D."/>
            <person name="Ylla G."/>
        </authorList>
    </citation>
    <scope>NUCLEOTIDE SEQUENCE [LARGE SCALE GENOMIC DNA]</scope>
    <source>
        <strain evidence="8">DAG 2021-001</strain>
        <tissue evidence="8">Whole body minus gut</tissue>
    </source>
</reference>
<dbReference type="Proteomes" id="UP001378592">
    <property type="component" value="Unassembled WGS sequence"/>
</dbReference>
<dbReference type="PROSITE" id="PS00107">
    <property type="entry name" value="PROTEIN_KINASE_ATP"/>
    <property type="match status" value="1"/>
</dbReference>